<feature type="compositionally biased region" description="Basic and acidic residues" evidence="1">
    <location>
        <begin position="211"/>
        <end position="226"/>
    </location>
</feature>
<gene>
    <name evidence="2" type="ORF">Taro_015821</name>
</gene>
<dbReference type="Proteomes" id="UP000652761">
    <property type="component" value="Unassembled WGS sequence"/>
</dbReference>
<organism evidence="2 3">
    <name type="scientific">Colocasia esculenta</name>
    <name type="common">Wild taro</name>
    <name type="synonym">Arum esculentum</name>
    <dbReference type="NCBI Taxonomy" id="4460"/>
    <lineage>
        <taxon>Eukaryota</taxon>
        <taxon>Viridiplantae</taxon>
        <taxon>Streptophyta</taxon>
        <taxon>Embryophyta</taxon>
        <taxon>Tracheophyta</taxon>
        <taxon>Spermatophyta</taxon>
        <taxon>Magnoliopsida</taxon>
        <taxon>Liliopsida</taxon>
        <taxon>Araceae</taxon>
        <taxon>Aroideae</taxon>
        <taxon>Colocasieae</taxon>
        <taxon>Colocasia</taxon>
    </lineage>
</organism>
<reference evidence="2" key="1">
    <citation type="submission" date="2017-07" db="EMBL/GenBank/DDBJ databases">
        <title>Taro Niue Genome Assembly and Annotation.</title>
        <authorList>
            <person name="Atibalentja N."/>
            <person name="Keating K."/>
            <person name="Fields C.J."/>
        </authorList>
    </citation>
    <scope>NUCLEOTIDE SEQUENCE</scope>
    <source>
        <strain evidence="2">Niue_2</strain>
        <tissue evidence="2">Leaf</tissue>
    </source>
</reference>
<accession>A0A843UR24</accession>
<name>A0A843UR24_COLES</name>
<proteinExistence type="predicted"/>
<dbReference type="AlphaFoldDB" id="A0A843UR24"/>
<protein>
    <submittedName>
        <fullName evidence="2">Uncharacterized protein</fullName>
    </submittedName>
</protein>
<evidence type="ECO:0000256" key="1">
    <source>
        <dbReference type="SAM" id="MobiDB-lite"/>
    </source>
</evidence>
<keyword evidence="3" id="KW-1185">Reference proteome</keyword>
<comment type="caution">
    <text evidence="2">The sequence shown here is derived from an EMBL/GenBank/DDBJ whole genome shotgun (WGS) entry which is preliminary data.</text>
</comment>
<evidence type="ECO:0000313" key="2">
    <source>
        <dbReference type="EMBL" id="MQL83333.1"/>
    </source>
</evidence>
<feature type="region of interest" description="Disordered" evidence="1">
    <location>
        <begin position="46"/>
        <end position="73"/>
    </location>
</feature>
<sequence>MSSSINPEKKGKTRTVPDIAAARYAAITGGLRSAASSKKLKKYKKKAMAAAWDNNNDSDSESSSSEEEEEKANLAFMANIDNKQEEVAAEVREEVLVPSPRRIEDIFPEHIEPVGRLSEVGTPITSVASVLRDVLESITCTQKEQAVTAEDVAPGHNENVQMEDAPAQGEQLLEKDAGSQGELTAGPQIPKIDDQFKEGVVESTSDEEEINVDHVEPISRASEKDKGVVPEIPLLTRKPHWRLT</sequence>
<dbReference type="EMBL" id="NMUH01000689">
    <property type="protein sequence ID" value="MQL83333.1"/>
    <property type="molecule type" value="Genomic_DNA"/>
</dbReference>
<evidence type="ECO:0000313" key="3">
    <source>
        <dbReference type="Proteomes" id="UP000652761"/>
    </source>
</evidence>
<feature type="compositionally biased region" description="Acidic residues" evidence="1">
    <location>
        <begin position="56"/>
        <end position="70"/>
    </location>
</feature>
<feature type="compositionally biased region" description="Basic and acidic residues" evidence="1">
    <location>
        <begin position="191"/>
        <end position="200"/>
    </location>
</feature>
<feature type="region of interest" description="Disordered" evidence="1">
    <location>
        <begin position="146"/>
        <end position="226"/>
    </location>
</feature>